<dbReference type="Pfam" id="PF16213">
    <property type="entry name" value="DCB"/>
    <property type="match status" value="1"/>
</dbReference>
<feature type="compositionally biased region" description="Low complexity" evidence="6">
    <location>
        <begin position="537"/>
        <end position="553"/>
    </location>
</feature>
<dbReference type="STRING" id="1569628.A0A316UW45"/>
<evidence type="ECO:0000256" key="4">
    <source>
        <dbReference type="ARBA" id="ARBA00023136"/>
    </source>
</evidence>
<dbReference type="InterPro" id="IPR046455">
    <property type="entry name" value="Sec7/BIG1-like_C"/>
</dbReference>
<reference evidence="8 9" key="1">
    <citation type="journal article" date="2018" name="Mol. Biol. Evol.">
        <title>Broad Genomic Sampling Reveals a Smut Pathogenic Ancestry of the Fungal Clade Ustilaginomycotina.</title>
        <authorList>
            <person name="Kijpornyongpan T."/>
            <person name="Mondo S.J."/>
            <person name="Barry K."/>
            <person name="Sandor L."/>
            <person name="Lee J."/>
            <person name="Lipzen A."/>
            <person name="Pangilinan J."/>
            <person name="LaButti K."/>
            <person name="Hainaut M."/>
            <person name="Henrissat B."/>
            <person name="Grigoriev I.V."/>
            <person name="Spatafora J.W."/>
            <person name="Aime M.C."/>
        </authorList>
    </citation>
    <scope>NUCLEOTIDE SEQUENCE [LARGE SCALE GENOMIC DNA]</scope>
    <source>
        <strain evidence="8 9">MCA 5214</strain>
    </source>
</reference>
<feature type="region of interest" description="Disordered" evidence="6">
    <location>
        <begin position="641"/>
        <end position="691"/>
    </location>
</feature>
<accession>A0A316UW45</accession>
<evidence type="ECO:0000259" key="7">
    <source>
        <dbReference type="PROSITE" id="PS50190"/>
    </source>
</evidence>
<dbReference type="FunFam" id="1.10.1000.11:FF:000003">
    <property type="entry name" value="Brefeldin A-inhibited guanine nucleotide-exchange protein 1"/>
    <property type="match status" value="1"/>
</dbReference>
<keyword evidence="9" id="KW-1185">Reference proteome</keyword>
<dbReference type="InterPro" id="IPR000904">
    <property type="entry name" value="Sec7_dom"/>
</dbReference>
<organism evidence="8 9">
    <name type="scientific">Jaminaea rosea</name>
    <dbReference type="NCBI Taxonomy" id="1569628"/>
    <lineage>
        <taxon>Eukaryota</taxon>
        <taxon>Fungi</taxon>
        <taxon>Dikarya</taxon>
        <taxon>Basidiomycota</taxon>
        <taxon>Ustilaginomycotina</taxon>
        <taxon>Exobasidiomycetes</taxon>
        <taxon>Microstromatales</taxon>
        <taxon>Microstromatales incertae sedis</taxon>
        <taxon>Jaminaea</taxon>
    </lineage>
</organism>
<dbReference type="PANTHER" id="PTHR10663">
    <property type="entry name" value="GUANYL-NUCLEOTIDE EXCHANGE FACTOR"/>
    <property type="match status" value="1"/>
</dbReference>
<dbReference type="GO" id="GO:0030663">
    <property type="term" value="C:COPI-coated vesicle membrane"/>
    <property type="evidence" value="ECO:0007669"/>
    <property type="project" value="UniProtKB-SubCell"/>
</dbReference>
<sequence length="1890" mass="207587">MPPNNVDEQAAAVEKDEAQPELPPKDSNDNGEPAPPPAITIDAAPLSAEDAPPEPEPEAPLPPPPSTPSPRRSASLKGSSVFILAALEQLLSSKDAKGSKSAAKELREAAEGARDLVKTVSNDASTNYDPRAVFEPFRLACDGSKSISTQTTALDCIGKMVSYGFFSASADQVTAGGQSLPDVVIGTICSLQPTAPSSIVLQQLKALLALVLAGLARQSFLLQAVKTAYDAFLYQKDAQTQAVAQGVLTQMCSATFGRIKTNQRSRKASQEADESASEHPNGNDEQSGEERVTLKEMESRASFDQAAPAIDGTKIAPTAYELSEEESLVKDAFLVLRALCKLSMKQTGAESERDLRSQAMRSKLLVLHLILGMLRSHIDVFNDTDLSLSSSTTGERTPLVQAVKQYLCLSLSRNAVSPVNQVFEVACEIFWVVLSGLRTKLKKEIEVLLNEIFLPILEMKSSTTAQKTILLGIFMRVCRDPQALVEIYLNYDCDRTALDNVYERLINVVSRISQTQLSQEAKDKAKEAALNVDAEPSRSQRMSVSSSASGAVSLPPALSTAALNDPSSLDISSPAGDHASSGSASEPMEVRLKRQSLECLCAVLRSLVVWSQRAVASSSEGSLPQSNSNGALSVEANAQPISPRLSEDGRAEEAAVAYDGTGEASRVATPDSSRPRGGEDDPTRFHESKQRKTTLLEGIRKFNQKPKRGIEFLLEHGFIRSKQPSDVARFLLYADGLNKAQIGEYLGEGEPENIAIMHAFVDLINFDNTAFTTALRRFLQAFRLPGESQKIDRYMLKFAERYVAGNPTAFANADTAYVFAYSVIMLNTDAHNPQVKHRMTLKDFIRNNEGIDDGKSLSEEYVKAVYDEIQTNEIKMKDEQMQAATTAPAPTGGLAGAIATVGRDLQREAYVLQSEGMANKTEALFRTMVRAQRRVRPDQRAAAEQFFSASHFEHVRPMFEVAWMAFLAGISGPMQESDDADTIARCLAAFRDAIHIVCLFGMELERNAFVTTLAKFTFLNNLGEMKSKNVEAIKTLLGIAQTEGNYLKGSWREVLACVSQLERFQLISGGVDERQLPDGRKAPNAALPDQQVVEAGVSTEVTIAADMVFSSSARLSGEAIVDFVQCLAENSTEEIVSSGMTDHPRLFSLQKLVEISYYNMNRIRLEWSSIWAVLGQHFNQVCTHTNPRVSAFALDSLRQLSNRFLELEELPLFKFQKDFLKPFECTMRNTKSAENKEMVLSCLQQMIQSRIQNMKSGWRTLFGTLGAAAKSNERVATHAFELVRGLYGEHFDRIIIAGAFADLTVCLTDFAKATQAQKIALRSVEVLTSLVPAMLGSPVCPLDAEADPGPPAAQPPTDDPMIRFWFPSLFAFYDIVMNGDDLEVRRVALDALFDILKRHGSTFRQDFWATVCQEVVFPIFAVLRSRSDISRFSTQEDMSVWLSTTMIQALRNLIALWTYYFETLEELLPKLLSLLCACICQENDTLARIGTSCLQQLLENNVQKLSPAQWTEVVDTFLDLFNTTTAHQLFDPALRADATTSSSNVSSPSAGPMSPTGGSNGEMSGTERRRAFKQIIVKCVLQLLLIETTHELLQRPAVYELIPPSELLRLTSVLESSYRFSKRFNADKDLRMALWKVGFMKQLPNLLKQESSSAATLISVLVRLHGDQRPSHRSMRAEVRKTLVPLGEEVINSFLPLDAETQARNVAAWSPVVADVFRGICTFHNMGDDEVVGDDEGQDVFAFHSRRYYSYAVDLLSKEPLAAPIGEALRRFFFIVGVNNGLIDEQVDRDRRQRAEDARDQERRLKGTSMENLAASPVLLSNSGGTGAAAQRTSSSSSSNMASADLRRTSAQQQQPSHLDLPESTVDTVGTTSTEGATFAPTPPGEAEAR</sequence>
<dbReference type="RefSeq" id="XP_025363836.1">
    <property type="nucleotide sequence ID" value="XM_025504328.1"/>
</dbReference>
<feature type="domain" description="SEC7" evidence="7">
    <location>
        <begin position="684"/>
        <end position="872"/>
    </location>
</feature>
<gene>
    <name evidence="8" type="ORF">BDZ90DRAFT_217668</name>
</gene>
<dbReference type="Pfam" id="PF12783">
    <property type="entry name" value="Sec7-like_HUS"/>
    <property type="match status" value="1"/>
</dbReference>
<dbReference type="OrthoDB" id="18431at2759"/>
<dbReference type="PANTHER" id="PTHR10663:SF375">
    <property type="entry name" value="LD29171P"/>
    <property type="match status" value="1"/>
</dbReference>
<feature type="compositionally biased region" description="Low complexity" evidence="6">
    <location>
        <begin position="39"/>
        <end position="50"/>
    </location>
</feature>
<dbReference type="Gene3D" id="1.10.1000.11">
    <property type="entry name" value="Arf Nucleotide-binding Site Opener,domain 2"/>
    <property type="match status" value="1"/>
</dbReference>
<dbReference type="InterPro" id="IPR032629">
    <property type="entry name" value="DCB_dom"/>
</dbReference>
<feature type="compositionally biased region" description="Low complexity" evidence="6">
    <location>
        <begin position="1828"/>
        <end position="1844"/>
    </location>
</feature>
<dbReference type="InterPro" id="IPR032691">
    <property type="entry name" value="Mon2/Sec7/BIG1-like_HUS"/>
</dbReference>
<proteinExistence type="predicted"/>
<comment type="subcellular location">
    <subcellularLocation>
        <location evidence="5">Cytoplasmic vesicle</location>
        <location evidence="5">COPI-coated vesicle membrane</location>
    </subcellularLocation>
</comment>
<protein>
    <recommendedName>
        <fullName evidence="7">SEC7 domain-containing protein</fullName>
    </recommendedName>
</protein>
<dbReference type="Proteomes" id="UP000245884">
    <property type="component" value="Unassembled WGS sequence"/>
</dbReference>
<dbReference type="Pfam" id="PF01369">
    <property type="entry name" value="Sec7"/>
    <property type="match status" value="1"/>
</dbReference>
<dbReference type="SUPFAM" id="SSF48425">
    <property type="entry name" value="Sec7 domain"/>
    <property type="match status" value="1"/>
</dbReference>
<dbReference type="GO" id="GO:0032012">
    <property type="term" value="P:regulation of ARF protein signal transduction"/>
    <property type="evidence" value="ECO:0007669"/>
    <property type="project" value="InterPro"/>
</dbReference>
<evidence type="ECO:0000256" key="3">
    <source>
        <dbReference type="ARBA" id="ARBA00022927"/>
    </source>
</evidence>
<evidence type="ECO:0000256" key="6">
    <source>
        <dbReference type="SAM" id="MobiDB-lite"/>
    </source>
</evidence>
<dbReference type="InterPro" id="IPR023394">
    <property type="entry name" value="Sec7_C_sf"/>
</dbReference>
<dbReference type="GO" id="GO:0005085">
    <property type="term" value="F:guanyl-nucleotide exchange factor activity"/>
    <property type="evidence" value="ECO:0007669"/>
    <property type="project" value="InterPro"/>
</dbReference>
<dbReference type="Pfam" id="PF09324">
    <property type="entry name" value="Sec7-like_HDS"/>
    <property type="match status" value="1"/>
</dbReference>
<feature type="compositionally biased region" description="Pro residues" evidence="6">
    <location>
        <begin position="58"/>
        <end position="68"/>
    </location>
</feature>
<dbReference type="EMBL" id="KZ819664">
    <property type="protein sequence ID" value="PWN29224.1"/>
    <property type="molecule type" value="Genomic_DNA"/>
</dbReference>
<evidence type="ECO:0000256" key="5">
    <source>
        <dbReference type="ARBA" id="ARBA00060451"/>
    </source>
</evidence>
<name>A0A316UW45_9BASI</name>
<feature type="compositionally biased region" description="Low complexity" evidence="6">
    <location>
        <begin position="1541"/>
        <end position="1554"/>
    </location>
</feature>
<dbReference type="GeneID" id="37026151"/>
<feature type="region of interest" description="Disordered" evidence="6">
    <location>
        <begin position="262"/>
        <end position="292"/>
    </location>
</feature>
<keyword evidence="1" id="KW-0813">Transport</keyword>
<dbReference type="Pfam" id="PF20252">
    <property type="entry name" value="BIG2_C"/>
    <property type="match status" value="1"/>
</dbReference>
<evidence type="ECO:0000313" key="9">
    <source>
        <dbReference type="Proteomes" id="UP000245884"/>
    </source>
</evidence>
<dbReference type="GO" id="GO:0015031">
    <property type="term" value="P:protein transport"/>
    <property type="evidence" value="ECO:0007669"/>
    <property type="project" value="UniProtKB-KW"/>
</dbReference>
<feature type="region of interest" description="Disordered" evidence="6">
    <location>
        <begin position="1540"/>
        <end position="1565"/>
    </location>
</feature>
<dbReference type="SUPFAM" id="SSF48371">
    <property type="entry name" value="ARM repeat"/>
    <property type="match status" value="1"/>
</dbReference>
<dbReference type="InterPro" id="IPR016024">
    <property type="entry name" value="ARM-type_fold"/>
</dbReference>
<feature type="compositionally biased region" description="Basic and acidic residues" evidence="6">
    <location>
        <begin position="1790"/>
        <end position="1805"/>
    </location>
</feature>
<keyword evidence="2" id="KW-0963">Cytoplasm</keyword>
<keyword evidence="3" id="KW-0653">Protein transport</keyword>
<feature type="compositionally biased region" description="Polar residues" evidence="6">
    <location>
        <begin position="1865"/>
        <end position="1876"/>
    </location>
</feature>
<evidence type="ECO:0000313" key="8">
    <source>
        <dbReference type="EMBL" id="PWN29224.1"/>
    </source>
</evidence>
<dbReference type="InterPro" id="IPR015403">
    <property type="entry name" value="Mon2/Sec7/BIG1-like_HDS"/>
</dbReference>
<dbReference type="InterPro" id="IPR035999">
    <property type="entry name" value="Sec7_dom_sf"/>
</dbReference>
<feature type="region of interest" description="Disordered" evidence="6">
    <location>
        <begin position="565"/>
        <end position="587"/>
    </location>
</feature>
<dbReference type="Gene3D" id="1.10.220.20">
    <property type="match status" value="1"/>
</dbReference>
<feature type="region of interest" description="Disordered" evidence="6">
    <location>
        <begin position="528"/>
        <end position="553"/>
    </location>
</feature>
<dbReference type="PROSITE" id="PS50190">
    <property type="entry name" value="SEC7"/>
    <property type="match status" value="1"/>
</dbReference>
<keyword evidence="4" id="KW-0472">Membrane</keyword>
<dbReference type="SMART" id="SM00222">
    <property type="entry name" value="Sec7"/>
    <property type="match status" value="1"/>
</dbReference>
<evidence type="ECO:0000256" key="1">
    <source>
        <dbReference type="ARBA" id="ARBA00022448"/>
    </source>
</evidence>
<feature type="compositionally biased region" description="Basic and acidic residues" evidence="6">
    <location>
        <begin position="13"/>
        <end position="28"/>
    </location>
</feature>
<evidence type="ECO:0000256" key="2">
    <source>
        <dbReference type="ARBA" id="ARBA00022490"/>
    </source>
</evidence>
<feature type="region of interest" description="Disordered" evidence="6">
    <location>
        <begin position="1"/>
        <end position="75"/>
    </location>
</feature>
<feature type="region of interest" description="Disordered" evidence="6">
    <location>
        <begin position="1790"/>
        <end position="1890"/>
    </location>
</feature>
<dbReference type="FunFam" id="1.10.220.20:FF:000002">
    <property type="entry name" value="Brefeldin A-inhibited guanine nucleotide-exchange protein 1"/>
    <property type="match status" value="1"/>
</dbReference>
<dbReference type="CDD" id="cd00171">
    <property type="entry name" value="Sec7"/>
    <property type="match status" value="1"/>
</dbReference>
<feature type="compositionally biased region" description="Basic and acidic residues" evidence="6">
    <location>
        <begin position="673"/>
        <end position="690"/>
    </location>
</feature>